<dbReference type="NCBIfam" id="TIGR03302">
    <property type="entry name" value="OM_YfiO"/>
    <property type="match status" value="1"/>
</dbReference>
<dbReference type="SUPFAM" id="SSF48452">
    <property type="entry name" value="TPR-like"/>
    <property type="match status" value="1"/>
</dbReference>
<dbReference type="InterPro" id="IPR017689">
    <property type="entry name" value="BamD"/>
</dbReference>
<comment type="subunit">
    <text evidence="6">Part of the Bam complex.</text>
</comment>
<evidence type="ECO:0000256" key="2">
    <source>
        <dbReference type="ARBA" id="ARBA00023136"/>
    </source>
</evidence>
<dbReference type="Proteomes" id="UP000295765">
    <property type="component" value="Unassembled WGS sequence"/>
</dbReference>
<evidence type="ECO:0000313" key="10">
    <source>
        <dbReference type="Proteomes" id="UP000295765"/>
    </source>
</evidence>
<keyword evidence="5 6" id="KW-0449">Lipoprotein</keyword>
<comment type="caution">
    <text evidence="9">The sequence shown here is derived from an EMBL/GenBank/DDBJ whole genome shotgun (WGS) entry which is preliminary data.</text>
</comment>
<evidence type="ECO:0000256" key="7">
    <source>
        <dbReference type="SAM" id="SignalP"/>
    </source>
</evidence>
<dbReference type="OrthoDB" id="9779191at2"/>
<keyword evidence="2 6" id="KW-0472">Membrane</keyword>
<keyword evidence="3 6" id="KW-0564">Palmitate</keyword>
<comment type="subcellular location">
    <subcellularLocation>
        <location evidence="6">Cell outer membrane</location>
        <topology evidence="6">Lipid-anchor</topology>
    </subcellularLocation>
</comment>
<dbReference type="AlphaFoldDB" id="A0A4R2LBM4"/>
<keyword evidence="1 6" id="KW-0732">Signal</keyword>
<organism evidence="9 10">
    <name type="scientific">Plasticicumulans lactativorans</name>
    <dbReference type="NCBI Taxonomy" id="1133106"/>
    <lineage>
        <taxon>Bacteria</taxon>
        <taxon>Pseudomonadati</taxon>
        <taxon>Pseudomonadota</taxon>
        <taxon>Gammaproteobacteria</taxon>
        <taxon>Candidatus Competibacteraceae</taxon>
        <taxon>Plasticicumulans</taxon>
    </lineage>
</organism>
<feature type="chain" id="PRO_5021058136" description="Outer membrane protein assembly factor BamD" evidence="7">
    <location>
        <begin position="20"/>
        <end position="264"/>
    </location>
</feature>
<dbReference type="GO" id="GO:0043165">
    <property type="term" value="P:Gram-negative-bacterium-type cell outer membrane assembly"/>
    <property type="evidence" value="ECO:0007669"/>
    <property type="project" value="UniProtKB-UniRule"/>
</dbReference>
<evidence type="ECO:0000256" key="5">
    <source>
        <dbReference type="ARBA" id="ARBA00023288"/>
    </source>
</evidence>
<evidence type="ECO:0000313" key="9">
    <source>
        <dbReference type="EMBL" id="TCO80208.1"/>
    </source>
</evidence>
<dbReference type="GO" id="GO:0051205">
    <property type="term" value="P:protein insertion into membrane"/>
    <property type="evidence" value="ECO:0007669"/>
    <property type="project" value="UniProtKB-UniRule"/>
</dbReference>
<evidence type="ECO:0000256" key="3">
    <source>
        <dbReference type="ARBA" id="ARBA00023139"/>
    </source>
</evidence>
<dbReference type="InterPro" id="IPR006311">
    <property type="entry name" value="TAT_signal"/>
</dbReference>
<comment type="similarity">
    <text evidence="6">Belongs to the BamD family.</text>
</comment>
<dbReference type="PROSITE" id="PS51257">
    <property type="entry name" value="PROKAR_LIPOPROTEIN"/>
    <property type="match status" value="1"/>
</dbReference>
<dbReference type="EMBL" id="SLWY01000016">
    <property type="protein sequence ID" value="TCO80208.1"/>
    <property type="molecule type" value="Genomic_DNA"/>
</dbReference>
<evidence type="ECO:0000256" key="4">
    <source>
        <dbReference type="ARBA" id="ARBA00023237"/>
    </source>
</evidence>
<comment type="function">
    <text evidence="6">Part of the outer membrane protein assembly complex, which is involved in assembly and insertion of beta-barrel proteins into the outer membrane.</text>
</comment>
<evidence type="ECO:0000259" key="8">
    <source>
        <dbReference type="Pfam" id="PF13525"/>
    </source>
</evidence>
<name>A0A4R2LBM4_9GAMM</name>
<dbReference type="GO" id="GO:1990063">
    <property type="term" value="C:Bam protein complex"/>
    <property type="evidence" value="ECO:0007669"/>
    <property type="project" value="TreeGrafter"/>
</dbReference>
<dbReference type="InterPro" id="IPR011990">
    <property type="entry name" value="TPR-like_helical_dom_sf"/>
</dbReference>
<dbReference type="PROSITE" id="PS51318">
    <property type="entry name" value="TAT"/>
    <property type="match status" value="1"/>
</dbReference>
<evidence type="ECO:0000256" key="6">
    <source>
        <dbReference type="HAMAP-Rule" id="MF_00922"/>
    </source>
</evidence>
<feature type="domain" description="Outer membrane lipoprotein BamD-like" evidence="8">
    <location>
        <begin position="38"/>
        <end position="240"/>
    </location>
</feature>
<dbReference type="InterPro" id="IPR039565">
    <property type="entry name" value="BamD-like"/>
</dbReference>
<protein>
    <recommendedName>
        <fullName evidence="6">Outer membrane protein assembly factor BamD</fullName>
    </recommendedName>
</protein>
<dbReference type="PANTHER" id="PTHR37423:SF1">
    <property type="entry name" value="OUTER MEMBRANE PROTEIN ASSEMBLY FACTOR BAMD"/>
    <property type="match status" value="1"/>
</dbReference>
<gene>
    <name evidence="6" type="primary">bamD</name>
    <name evidence="9" type="ORF">EV699_116114</name>
</gene>
<reference evidence="9 10" key="1">
    <citation type="submission" date="2019-03" db="EMBL/GenBank/DDBJ databases">
        <title>Genomic Encyclopedia of Type Strains, Phase IV (KMG-IV): sequencing the most valuable type-strain genomes for metagenomic binning, comparative biology and taxonomic classification.</title>
        <authorList>
            <person name="Goeker M."/>
        </authorList>
    </citation>
    <scope>NUCLEOTIDE SEQUENCE [LARGE SCALE GENOMIC DNA]</scope>
    <source>
        <strain evidence="9 10">DSM 25287</strain>
    </source>
</reference>
<accession>A0A4R2LBM4</accession>
<dbReference type="PANTHER" id="PTHR37423">
    <property type="entry name" value="SOLUBLE LYTIC MUREIN TRANSGLYCOSYLASE-RELATED"/>
    <property type="match status" value="1"/>
</dbReference>
<keyword evidence="10" id="KW-1185">Reference proteome</keyword>
<feature type="signal peptide" evidence="7">
    <location>
        <begin position="1"/>
        <end position="19"/>
    </location>
</feature>
<proteinExistence type="inferred from homology"/>
<evidence type="ECO:0000256" key="1">
    <source>
        <dbReference type="ARBA" id="ARBA00022729"/>
    </source>
</evidence>
<dbReference type="HAMAP" id="MF_00922">
    <property type="entry name" value="OM_assembly_BamD"/>
    <property type="match status" value="1"/>
</dbReference>
<dbReference type="Gene3D" id="1.25.40.10">
    <property type="entry name" value="Tetratricopeptide repeat domain"/>
    <property type="match status" value="1"/>
</dbReference>
<keyword evidence="4 6" id="KW-0998">Cell outer membrane</keyword>
<sequence length="264" mass="29553">MSASRRPFLATLALLLAFAGVSGCSLLPDKIDETRNWSAAKFYSEAKDALDNGNYQQAITYYEKLQARYPFGKYAQQAQLESIYAYYKDSEPDSAIAAADRFIKTNPRHPYVDYAYYLKGLVNFNRADGPVDRLLPADPTRTDSATAMQSFNDFNELVTKFPDSKYAPDARQRMLFLRNNLASYEVNVAAFYLERGAYVAAVNRGKYVLENYSSAPAAADALAVMTRAYAAMGMRDLARDYLRVLRENAPNRADLPQLSALVEG</sequence>
<dbReference type="Pfam" id="PF13525">
    <property type="entry name" value="YfiO"/>
    <property type="match status" value="1"/>
</dbReference>
<dbReference type="CDD" id="cd15830">
    <property type="entry name" value="BamD"/>
    <property type="match status" value="1"/>
</dbReference>
<dbReference type="RefSeq" id="WP_132544249.1">
    <property type="nucleotide sequence ID" value="NZ_SLWY01000016.1"/>
</dbReference>